<evidence type="ECO:0000256" key="1">
    <source>
        <dbReference type="ARBA" id="ARBA00022692"/>
    </source>
</evidence>
<keyword evidence="3 4" id="KW-0472">Membrane</keyword>
<gene>
    <name evidence="5" type="ORF">ACCI51_09295</name>
</gene>
<feature type="transmembrane region" description="Helical" evidence="4">
    <location>
        <begin position="65"/>
        <end position="84"/>
    </location>
</feature>
<feature type="transmembrane region" description="Helical" evidence="4">
    <location>
        <begin position="25"/>
        <end position="45"/>
    </location>
</feature>
<feature type="transmembrane region" description="Helical" evidence="4">
    <location>
        <begin position="151"/>
        <end position="173"/>
    </location>
</feature>
<accession>A0ABV4NP09</accession>
<evidence type="ECO:0000313" key="5">
    <source>
        <dbReference type="EMBL" id="MFA0790741.1"/>
    </source>
</evidence>
<proteinExistence type="predicted"/>
<protein>
    <submittedName>
        <fullName evidence="5">MFS transporter</fullName>
    </submittedName>
</protein>
<feature type="transmembrane region" description="Helical" evidence="4">
    <location>
        <begin position="89"/>
        <end position="107"/>
    </location>
</feature>
<feature type="transmembrane region" description="Helical" evidence="4">
    <location>
        <begin position="371"/>
        <end position="390"/>
    </location>
</feature>
<feature type="transmembrane region" description="Helical" evidence="4">
    <location>
        <begin position="247"/>
        <end position="264"/>
    </location>
</feature>
<dbReference type="EMBL" id="JBGMEL010000007">
    <property type="protein sequence ID" value="MFA0790741.1"/>
    <property type="molecule type" value="Genomic_DNA"/>
</dbReference>
<comment type="caution">
    <text evidence="5">The sequence shown here is derived from an EMBL/GenBank/DDBJ whole genome shotgun (WGS) entry which is preliminary data.</text>
</comment>
<feature type="transmembrane region" description="Helical" evidence="4">
    <location>
        <begin position="113"/>
        <end position="130"/>
    </location>
</feature>
<reference evidence="5 6" key="1">
    <citation type="submission" date="2024-08" db="EMBL/GenBank/DDBJ databases">
        <authorList>
            <person name="Ishaq N."/>
        </authorList>
    </citation>
    <scope>NUCLEOTIDE SEQUENCE [LARGE SCALE GENOMIC DNA]</scope>
    <source>
        <strain evidence="5 6">JCM 30400</strain>
    </source>
</reference>
<evidence type="ECO:0000313" key="6">
    <source>
        <dbReference type="Proteomes" id="UP001569414"/>
    </source>
</evidence>
<evidence type="ECO:0000256" key="2">
    <source>
        <dbReference type="ARBA" id="ARBA00022989"/>
    </source>
</evidence>
<feature type="transmembrane region" description="Helical" evidence="4">
    <location>
        <begin position="179"/>
        <end position="199"/>
    </location>
</feature>
<keyword evidence="2 4" id="KW-1133">Transmembrane helix</keyword>
<feature type="transmembrane region" description="Helical" evidence="4">
    <location>
        <begin position="341"/>
        <end position="365"/>
    </location>
</feature>
<feature type="transmembrane region" description="Helical" evidence="4">
    <location>
        <begin position="284"/>
        <end position="302"/>
    </location>
</feature>
<dbReference type="InterPro" id="IPR011701">
    <property type="entry name" value="MFS"/>
</dbReference>
<dbReference type="Pfam" id="PF07690">
    <property type="entry name" value="MFS_1"/>
    <property type="match status" value="1"/>
</dbReference>
<organism evidence="5 6">
    <name type="scientific">Microbulbifer echini</name>
    <dbReference type="NCBI Taxonomy" id="1529067"/>
    <lineage>
        <taxon>Bacteria</taxon>
        <taxon>Pseudomonadati</taxon>
        <taxon>Pseudomonadota</taxon>
        <taxon>Gammaproteobacteria</taxon>
        <taxon>Cellvibrionales</taxon>
        <taxon>Microbulbiferaceae</taxon>
        <taxon>Microbulbifer</taxon>
    </lineage>
</organism>
<evidence type="ECO:0000256" key="4">
    <source>
        <dbReference type="SAM" id="Phobius"/>
    </source>
</evidence>
<dbReference type="Proteomes" id="UP001569414">
    <property type="component" value="Unassembled WGS sequence"/>
</dbReference>
<feature type="transmembrane region" description="Helical" evidence="4">
    <location>
        <begin position="219"/>
        <end position="241"/>
    </location>
</feature>
<keyword evidence="6" id="KW-1185">Reference proteome</keyword>
<evidence type="ECO:0000256" key="3">
    <source>
        <dbReference type="ARBA" id="ARBA00023136"/>
    </source>
</evidence>
<keyword evidence="1 4" id="KW-0812">Transmembrane</keyword>
<dbReference type="SUPFAM" id="SSF103473">
    <property type="entry name" value="MFS general substrate transporter"/>
    <property type="match status" value="1"/>
</dbReference>
<sequence>MWYGVYCRSLCRSPAMLERFRRPEILLLVLAASMPLSFSVWNTLLNNFVVAKASFTGADIGLLQSVREIPGFLAFTVIFVLLLIREQRLALLSLVATGVGVMLTGFFPSLTGLLLTTLLMSIGFHFYETLQTSLALQWFPKKNSAIWMGRMAAAGSFTALLAYGLVWGLMNLANLDYTWVYLIGGGTTVVIALIAWILFPQFPQPHSQRKQLILRKRYWLYYALTMMSGARRQIFIVFAGFLMVEKFGYSVGEIAALYTANHLLNLYIAPKIGQFIVRFGERRILTLEYVGLVLVFTGYALVESAMLAAVLYIIDHLFFSMAIAIKTYFQKIVDDRDIASSAGVSFTINHIAAVVIPVLFGLLWLTSPAMVFFAGSLMALVSLGLAQLVPEQPGPGNESRLGQGMAAI</sequence>
<dbReference type="InterPro" id="IPR036259">
    <property type="entry name" value="MFS_trans_sf"/>
</dbReference>
<name>A0ABV4NP09_9GAMM</name>
<dbReference type="Gene3D" id="1.20.1250.20">
    <property type="entry name" value="MFS general substrate transporter like domains"/>
    <property type="match status" value="2"/>
</dbReference>